<dbReference type="AlphaFoldDB" id="A0A9J6P9H9"/>
<dbReference type="InterPro" id="IPR035903">
    <property type="entry name" value="HesB-like_dom_sf"/>
</dbReference>
<dbReference type="Proteomes" id="UP001056429">
    <property type="component" value="Unassembled WGS sequence"/>
</dbReference>
<sequence>MVQDEPQRNDIIETIESINFIVDRDEEYIFNNASIRYVKSMFGSGFKITQAS</sequence>
<proteinExistence type="predicted"/>
<dbReference type="SUPFAM" id="SSF89360">
    <property type="entry name" value="HesB-like domain"/>
    <property type="match status" value="1"/>
</dbReference>
<accession>A0A9J6P9H9</accession>
<keyword evidence="2" id="KW-1185">Reference proteome</keyword>
<dbReference type="EMBL" id="JAGSOJ010000004">
    <property type="protein sequence ID" value="MCM1992008.1"/>
    <property type="molecule type" value="Genomic_DNA"/>
</dbReference>
<protein>
    <submittedName>
        <fullName evidence="1">Uncharacterized protein</fullName>
    </submittedName>
</protein>
<reference evidence="1" key="1">
    <citation type="journal article" date="2021" name="mSystems">
        <title>Bacteria and Archaea Synergistically Convert Glycine Betaine to Biogenic Methane in the Formosa Cold Seep of the South China Sea.</title>
        <authorList>
            <person name="Li L."/>
            <person name="Zhang W."/>
            <person name="Zhang S."/>
            <person name="Song L."/>
            <person name="Sun Q."/>
            <person name="Zhang H."/>
            <person name="Xiang H."/>
            <person name="Dong X."/>
        </authorList>
    </citation>
    <scope>NUCLEOTIDE SEQUENCE</scope>
    <source>
        <strain evidence="1">ZWT</strain>
    </source>
</reference>
<reference evidence="1" key="2">
    <citation type="submission" date="2021-04" db="EMBL/GenBank/DDBJ databases">
        <authorList>
            <person name="Dong X."/>
        </authorList>
    </citation>
    <scope>NUCLEOTIDE SEQUENCE</scope>
    <source>
        <strain evidence="1">ZWT</strain>
    </source>
</reference>
<dbReference type="RefSeq" id="WP_250861139.1">
    <property type="nucleotide sequence ID" value="NZ_JAGSOJ010000004.1"/>
</dbReference>
<organism evidence="1 2">
    <name type="scientific">Oceanirhabdus seepicola</name>
    <dbReference type="NCBI Taxonomy" id="2828781"/>
    <lineage>
        <taxon>Bacteria</taxon>
        <taxon>Bacillati</taxon>
        <taxon>Bacillota</taxon>
        <taxon>Clostridia</taxon>
        <taxon>Eubacteriales</taxon>
        <taxon>Clostridiaceae</taxon>
        <taxon>Oceanirhabdus</taxon>
    </lineage>
</organism>
<evidence type="ECO:0000313" key="2">
    <source>
        <dbReference type="Proteomes" id="UP001056429"/>
    </source>
</evidence>
<evidence type="ECO:0000313" key="1">
    <source>
        <dbReference type="EMBL" id="MCM1992008.1"/>
    </source>
</evidence>
<dbReference type="Gene3D" id="2.60.300.12">
    <property type="entry name" value="HesB-like domain"/>
    <property type="match status" value="1"/>
</dbReference>
<name>A0A9J6P9H9_9CLOT</name>
<gene>
    <name evidence="1" type="ORF">KDK92_19880</name>
</gene>
<comment type="caution">
    <text evidence="1">The sequence shown here is derived from an EMBL/GenBank/DDBJ whole genome shotgun (WGS) entry which is preliminary data.</text>
</comment>